<dbReference type="Gene3D" id="3.40.50.1820">
    <property type="entry name" value="alpha/beta hydrolase"/>
    <property type="match status" value="1"/>
</dbReference>
<keyword evidence="1" id="KW-0732">Signal</keyword>
<dbReference type="EMBL" id="CP065725">
    <property type="protein sequence ID" value="QPT39403.1"/>
    <property type="molecule type" value="Genomic_DNA"/>
</dbReference>
<dbReference type="AlphaFoldDB" id="A0A378XG57"/>
<dbReference type="Proteomes" id="UP000594903">
    <property type="component" value="Chromosome"/>
</dbReference>
<dbReference type="OrthoDB" id="9767239at2"/>
<name>A0A378XG57_9BURK</name>
<dbReference type="RefSeq" id="WP_018575025.1">
    <property type="nucleotide sequence ID" value="NZ_CP065725.1"/>
</dbReference>
<evidence type="ECO:0000256" key="2">
    <source>
        <dbReference type="ARBA" id="ARBA00022801"/>
    </source>
</evidence>
<dbReference type="SUPFAM" id="SSF53474">
    <property type="entry name" value="alpha/beta-Hydrolases"/>
    <property type="match status" value="1"/>
</dbReference>
<keyword evidence="2" id="KW-0378">Hydrolase</keyword>
<dbReference type="InterPro" id="IPR010126">
    <property type="entry name" value="Esterase_phb"/>
</dbReference>
<evidence type="ECO:0000313" key="3">
    <source>
        <dbReference type="EMBL" id="QPT39403.1"/>
    </source>
</evidence>
<keyword evidence="6" id="KW-1185">Reference proteome</keyword>
<dbReference type="Proteomes" id="UP000254603">
    <property type="component" value="Unassembled WGS sequence"/>
</dbReference>
<evidence type="ECO:0000256" key="1">
    <source>
        <dbReference type="ARBA" id="ARBA00022729"/>
    </source>
</evidence>
<gene>
    <name evidence="3" type="ORF">I6G29_09535</name>
    <name evidence="4" type="ORF">NCTC11997_01973</name>
</gene>
<dbReference type="PANTHER" id="PTHR43037:SF1">
    <property type="entry name" value="BLL1128 PROTEIN"/>
    <property type="match status" value="1"/>
</dbReference>
<dbReference type="STRING" id="1122619.GCA_000373745_01842"/>
<proteinExistence type="predicted"/>
<dbReference type="InterPro" id="IPR029058">
    <property type="entry name" value="AB_hydrolase_fold"/>
</dbReference>
<evidence type="ECO:0000313" key="4">
    <source>
        <dbReference type="EMBL" id="SUA56028.1"/>
    </source>
</evidence>
<evidence type="ECO:0000313" key="5">
    <source>
        <dbReference type="Proteomes" id="UP000254603"/>
    </source>
</evidence>
<dbReference type="GO" id="GO:0016787">
    <property type="term" value="F:hydrolase activity"/>
    <property type="evidence" value="ECO:0007669"/>
    <property type="project" value="UniProtKB-KW"/>
</dbReference>
<dbReference type="Pfam" id="PF10503">
    <property type="entry name" value="Esterase_PHB"/>
    <property type="match status" value="1"/>
</dbReference>
<protein>
    <submittedName>
        <fullName evidence="4">Poly(3-hydroxybutyrate) depolymerase</fullName>
    </submittedName>
    <submittedName>
        <fullName evidence="3">Prolyl oligopeptidase family serine peptidase</fullName>
    </submittedName>
</protein>
<dbReference type="GO" id="GO:0005576">
    <property type="term" value="C:extracellular region"/>
    <property type="evidence" value="ECO:0007669"/>
    <property type="project" value="InterPro"/>
</dbReference>
<dbReference type="InterPro" id="IPR050955">
    <property type="entry name" value="Plant_Biomass_Hydrol_Est"/>
</dbReference>
<accession>A0A378XG57</accession>
<sequence>MPEFEFVRKSGFSSLDGKWFEPILKNGTNPIGLFNFQQVEYAAYLPQNRTQKKTPVIVMIHGCGQNSQSFAAGTRMNEYAEQHGFAVLYPHQNNFRNLNNCWHWFNADERYGLKEKQSIVEIITSLLTVYDFLDAERIYLAGISSGAALAGQIAMEYSHLFAGLILHSCPMFPQVHNAAASIRIMKDGFKGTIQDLPIPISYVENPLPVMIIHGEKDDYVNPTNADQLYRWFSSLNRKAARILDSRPEPVRLKMIPNLWHGWANGNPEYRYHEASEFDASKEIIKFFELNKVINGY</sequence>
<dbReference type="PANTHER" id="PTHR43037">
    <property type="entry name" value="UNNAMED PRODUCT-RELATED"/>
    <property type="match status" value="1"/>
</dbReference>
<dbReference type="EMBL" id="UGSB01000001">
    <property type="protein sequence ID" value="SUA56028.1"/>
    <property type="molecule type" value="Genomic_DNA"/>
</dbReference>
<evidence type="ECO:0000313" key="6">
    <source>
        <dbReference type="Proteomes" id="UP000594903"/>
    </source>
</evidence>
<organism evidence="4 5">
    <name type="scientific">Oligella ureolytica</name>
    <dbReference type="NCBI Taxonomy" id="90244"/>
    <lineage>
        <taxon>Bacteria</taxon>
        <taxon>Pseudomonadati</taxon>
        <taxon>Pseudomonadota</taxon>
        <taxon>Betaproteobacteria</taxon>
        <taxon>Burkholderiales</taxon>
        <taxon>Alcaligenaceae</taxon>
        <taxon>Oligella</taxon>
    </lineage>
</organism>
<reference evidence="3 6" key="2">
    <citation type="submission" date="2020-12" db="EMBL/GenBank/DDBJ databases">
        <title>FDA dAtabase for Regulatory Grade micrObial Sequences (FDA-ARGOS): Supporting development and validation of Infectious Disease Dx tests.</title>
        <authorList>
            <person name="Sproer C."/>
            <person name="Gronow S."/>
            <person name="Severitt S."/>
            <person name="Schroder I."/>
            <person name="Tallon L."/>
            <person name="Sadzewicz L."/>
            <person name="Zhao X."/>
            <person name="Boylan J."/>
            <person name="Ott S."/>
            <person name="Bowen H."/>
            <person name="Vavikolanu K."/>
            <person name="Mehta A."/>
            <person name="Aluvathingal J."/>
            <person name="Nadendla S."/>
            <person name="Lowell S."/>
            <person name="Myers T."/>
            <person name="Yan Y."/>
            <person name="Sichtig H."/>
        </authorList>
    </citation>
    <scope>NUCLEOTIDE SEQUENCE [LARGE SCALE GENOMIC DNA]</scope>
    <source>
        <strain evidence="3 6">FDAARGOS_872</strain>
    </source>
</reference>
<reference evidence="4 5" key="1">
    <citation type="submission" date="2018-06" db="EMBL/GenBank/DDBJ databases">
        <authorList>
            <consortium name="Pathogen Informatics"/>
            <person name="Doyle S."/>
        </authorList>
    </citation>
    <scope>NUCLEOTIDE SEQUENCE [LARGE SCALE GENOMIC DNA]</scope>
    <source>
        <strain evidence="4 5">NCTC11997</strain>
    </source>
</reference>